<name>A0A6N2JX49_SALVM</name>
<feature type="transmembrane region" description="Helical" evidence="1">
    <location>
        <begin position="94"/>
        <end position="112"/>
    </location>
</feature>
<dbReference type="AlphaFoldDB" id="A0A6N2JX49"/>
<keyword evidence="1" id="KW-0472">Membrane</keyword>
<dbReference type="EMBL" id="CAADRP010000001">
    <property type="protein sequence ID" value="VFU20029.1"/>
    <property type="molecule type" value="Genomic_DNA"/>
</dbReference>
<evidence type="ECO:0000313" key="2">
    <source>
        <dbReference type="EMBL" id="VFU20029.1"/>
    </source>
</evidence>
<evidence type="ECO:0000256" key="1">
    <source>
        <dbReference type="SAM" id="Phobius"/>
    </source>
</evidence>
<proteinExistence type="predicted"/>
<sequence length="124" mass="14593">MQYRNRRSKLSCALEMLSLDPLPYKVLLFLFAIIFLLVTSVHSFKAEGPVYRITFRWVIPATPITILFIIQCLSSSKRLLGKQMNKPYLSFERMSPWFVAVLIVQLLVMAQYQPSIHQRWPVRF</sequence>
<reference evidence="2" key="1">
    <citation type="submission" date="2019-03" db="EMBL/GenBank/DDBJ databases">
        <authorList>
            <person name="Mank J."/>
            <person name="Almeida P."/>
        </authorList>
    </citation>
    <scope>NUCLEOTIDE SEQUENCE</scope>
    <source>
        <strain evidence="2">78183</strain>
    </source>
</reference>
<protein>
    <submittedName>
        <fullName evidence="2">Uncharacterized protein</fullName>
    </submittedName>
</protein>
<organism evidence="2">
    <name type="scientific">Salix viminalis</name>
    <name type="common">Common osier</name>
    <name type="synonym">Basket willow</name>
    <dbReference type="NCBI Taxonomy" id="40686"/>
    <lineage>
        <taxon>Eukaryota</taxon>
        <taxon>Viridiplantae</taxon>
        <taxon>Streptophyta</taxon>
        <taxon>Embryophyta</taxon>
        <taxon>Tracheophyta</taxon>
        <taxon>Spermatophyta</taxon>
        <taxon>Magnoliopsida</taxon>
        <taxon>eudicotyledons</taxon>
        <taxon>Gunneridae</taxon>
        <taxon>Pentapetalae</taxon>
        <taxon>rosids</taxon>
        <taxon>fabids</taxon>
        <taxon>Malpighiales</taxon>
        <taxon>Salicaceae</taxon>
        <taxon>Saliceae</taxon>
        <taxon>Salix</taxon>
    </lineage>
</organism>
<gene>
    <name evidence="2" type="ORF">SVIM_LOCUS2279</name>
</gene>
<keyword evidence="1" id="KW-0812">Transmembrane</keyword>
<dbReference type="PANTHER" id="PTHR33306">
    <property type="entry name" value="EXPRESSED PROTEIN-RELATED-RELATED"/>
    <property type="match status" value="1"/>
</dbReference>
<dbReference type="PANTHER" id="PTHR33306:SF7">
    <property type="entry name" value="EXPRESSED PROTEIN"/>
    <property type="match status" value="1"/>
</dbReference>
<feature type="transmembrane region" description="Helical" evidence="1">
    <location>
        <begin position="53"/>
        <end position="73"/>
    </location>
</feature>
<keyword evidence="1" id="KW-1133">Transmembrane helix</keyword>
<accession>A0A6N2JX49</accession>